<evidence type="ECO:0000256" key="6">
    <source>
        <dbReference type="ARBA" id="ARBA00022833"/>
    </source>
</evidence>
<dbReference type="PROSITE" id="PS51873">
    <property type="entry name" value="TRIAD"/>
    <property type="match status" value="1"/>
</dbReference>
<dbReference type="PROSITE" id="PS00518">
    <property type="entry name" value="ZF_RING_1"/>
    <property type="match status" value="1"/>
</dbReference>
<evidence type="ECO:0000313" key="8">
    <source>
        <dbReference type="EMBL" id="KAF4635244.1"/>
    </source>
</evidence>
<name>A0A8H4RUL2_9HELO</name>
<keyword evidence="5" id="KW-0833">Ubl conjugation pathway</keyword>
<protein>
    <recommendedName>
        <fullName evidence="7">RING-type domain-containing protein</fullName>
    </recommendedName>
</protein>
<keyword evidence="9" id="KW-1185">Reference proteome</keyword>
<keyword evidence="2" id="KW-0479">Metal-binding</keyword>
<feature type="domain" description="RING-type" evidence="7">
    <location>
        <begin position="323"/>
        <end position="525"/>
    </location>
</feature>
<dbReference type="GO" id="GO:0008270">
    <property type="term" value="F:zinc ion binding"/>
    <property type="evidence" value="ECO:0007669"/>
    <property type="project" value="UniProtKB-KW"/>
</dbReference>
<evidence type="ECO:0000313" key="9">
    <source>
        <dbReference type="Proteomes" id="UP000566819"/>
    </source>
</evidence>
<evidence type="ECO:0000259" key="7">
    <source>
        <dbReference type="PROSITE" id="PS51873"/>
    </source>
</evidence>
<dbReference type="Proteomes" id="UP000566819">
    <property type="component" value="Unassembled WGS sequence"/>
</dbReference>
<sequence length="585" mass="66085">MYESSIKPWTDFTPLTGVQVNAYLVLAVPNTRFRLGLNIPEELNNERKRKVMDLLKTNGCESIELVKNRTVELERSHFTASLLFENPLQALQIFDRLENEKIHDGCHVHFEHQIIMTLSYPSFYMDVFESCTKEAQEQNHSAQFKVDVHETSILEETTLKISGSGNLHALRAMARIKTLVEKYMIGTVGGDTDGYSLWIPIFTKEDFKPYAKFLSTKRNVYIKVNELKKQVLVFGTAEKKDKVVRDIQLAANSLSVAKHVSGSQLSTALELQVSAPDISRRHGTMQDTQIIHSVLSNLTQPPPPSESSSYCALVPAYNRELKFLPNCVRCWTELDDSSAKFTCGHRYCKECLLKKCRDPQTWDFPLRCDEPGCEVSFSMEDLAANIPLKVLENLLETSFNVWFLYSPENGGFGYCRGPDCNTLYRLSSSTGPRFCTGCLQFFCNRNGHLKHHSPDCQQRPDPKSNESITRNDIKLCPTCSTPIEHTRSCNTVLCRCGAAIFLVCLRIFTTEEKARKHLAADHQTLEIATEYVFSRRDLVGLRAMFPGIPLAGVYKLEGRHINGVPLDGMVLGNGVIRFRSPSCQG</sequence>
<proteinExistence type="predicted"/>
<dbReference type="GO" id="GO:0016567">
    <property type="term" value="P:protein ubiquitination"/>
    <property type="evidence" value="ECO:0007669"/>
    <property type="project" value="InterPro"/>
</dbReference>
<accession>A0A8H4RUL2</accession>
<evidence type="ECO:0000256" key="4">
    <source>
        <dbReference type="ARBA" id="ARBA00022771"/>
    </source>
</evidence>
<dbReference type="GO" id="GO:0004842">
    <property type="term" value="F:ubiquitin-protein transferase activity"/>
    <property type="evidence" value="ECO:0007669"/>
    <property type="project" value="InterPro"/>
</dbReference>
<comment type="caution">
    <text evidence="8">The sequence shown here is derived from an EMBL/GenBank/DDBJ whole genome shotgun (WGS) entry which is preliminary data.</text>
</comment>
<reference evidence="8 9" key="1">
    <citation type="submission" date="2020-03" db="EMBL/GenBank/DDBJ databases">
        <title>Draft Genome Sequence of Cudoniella acicularis.</title>
        <authorList>
            <person name="Buettner E."/>
            <person name="Kellner H."/>
        </authorList>
    </citation>
    <scope>NUCLEOTIDE SEQUENCE [LARGE SCALE GENOMIC DNA]</scope>
    <source>
        <strain evidence="8 9">DSM 108380</strain>
    </source>
</reference>
<evidence type="ECO:0000256" key="2">
    <source>
        <dbReference type="ARBA" id="ARBA00022723"/>
    </source>
</evidence>
<keyword evidence="3" id="KW-0677">Repeat</keyword>
<dbReference type="InterPro" id="IPR031127">
    <property type="entry name" value="E3_UB_ligase_RBR"/>
</dbReference>
<keyword evidence="4" id="KW-0863">Zinc-finger</keyword>
<dbReference type="OrthoDB" id="1431934at2759"/>
<keyword evidence="1" id="KW-0808">Transferase</keyword>
<dbReference type="InterPro" id="IPR017907">
    <property type="entry name" value="Znf_RING_CS"/>
</dbReference>
<dbReference type="PANTHER" id="PTHR11685">
    <property type="entry name" value="RBR FAMILY RING FINGER AND IBR DOMAIN-CONTAINING"/>
    <property type="match status" value="1"/>
</dbReference>
<gene>
    <name evidence="8" type="ORF">G7Y89_g2846</name>
</gene>
<organism evidence="8 9">
    <name type="scientific">Cudoniella acicularis</name>
    <dbReference type="NCBI Taxonomy" id="354080"/>
    <lineage>
        <taxon>Eukaryota</taxon>
        <taxon>Fungi</taxon>
        <taxon>Dikarya</taxon>
        <taxon>Ascomycota</taxon>
        <taxon>Pezizomycotina</taxon>
        <taxon>Leotiomycetes</taxon>
        <taxon>Helotiales</taxon>
        <taxon>Tricladiaceae</taxon>
        <taxon>Cudoniella</taxon>
    </lineage>
</organism>
<dbReference type="InterPro" id="IPR044066">
    <property type="entry name" value="TRIAD_supradom"/>
</dbReference>
<keyword evidence="6" id="KW-0862">Zinc</keyword>
<dbReference type="SUPFAM" id="SSF57850">
    <property type="entry name" value="RING/U-box"/>
    <property type="match status" value="1"/>
</dbReference>
<evidence type="ECO:0000256" key="3">
    <source>
        <dbReference type="ARBA" id="ARBA00022737"/>
    </source>
</evidence>
<evidence type="ECO:0000256" key="5">
    <source>
        <dbReference type="ARBA" id="ARBA00022786"/>
    </source>
</evidence>
<evidence type="ECO:0000256" key="1">
    <source>
        <dbReference type="ARBA" id="ARBA00022679"/>
    </source>
</evidence>
<dbReference type="AlphaFoldDB" id="A0A8H4RUL2"/>
<dbReference type="Gene3D" id="1.20.120.1750">
    <property type="match status" value="1"/>
</dbReference>
<dbReference type="EMBL" id="JAAMPI010000132">
    <property type="protein sequence ID" value="KAF4635244.1"/>
    <property type="molecule type" value="Genomic_DNA"/>
</dbReference>